<dbReference type="EMBL" id="ABZS01000159">
    <property type="protein sequence ID" value="EEP60050.1"/>
    <property type="molecule type" value="Genomic_DNA"/>
</dbReference>
<evidence type="ECO:0000313" key="3">
    <source>
        <dbReference type="Proteomes" id="UP000005540"/>
    </source>
</evidence>
<keyword evidence="3" id="KW-1185">Reference proteome</keyword>
<keyword evidence="1" id="KW-0812">Transmembrane</keyword>
<sequence length="38" mass="4420">MLPESMRFLRIGWWVVHVIGISLVFYLGHKFGNAIFGQ</sequence>
<keyword evidence="1" id="KW-0472">Membrane</keyword>
<evidence type="ECO:0000313" key="2">
    <source>
        <dbReference type="EMBL" id="EEP60050.1"/>
    </source>
</evidence>
<feature type="transmembrane region" description="Helical" evidence="1">
    <location>
        <begin position="12"/>
        <end position="29"/>
    </location>
</feature>
<evidence type="ECO:0000256" key="1">
    <source>
        <dbReference type="SAM" id="Phobius"/>
    </source>
</evidence>
<organism evidence="2 3">
    <name type="scientific">Sulfurihydrogenibium yellowstonense SS-5</name>
    <dbReference type="NCBI Taxonomy" id="432331"/>
    <lineage>
        <taxon>Bacteria</taxon>
        <taxon>Pseudomonadati</taxon>
        <taxon>Aquificota</taxon>
        <taxon>Aquificia</taxon>
        <taxon>Aquificales</taxon>
        <taxon>Hydrogenothermaceae</taxon>
        <taxon>Sulfurihydrogenibium</taxon>
    </lineage>
</organism>
<comment type="caution">
    <text evidence="2">The sequence shown here is derived from an EMBL/GenBank/DDBJ whole genome shotgun (WGS) entry which is preliminary data.</text>
</comment>
<keyword evidence="1" id="KW-1133">Transmembrane helix</keyword>
<accession>C4FLK1</accession>
<reference evidence="2 3" key="1">
    <citation type="submission" date="2009-04" db="EMBL/GenBank/DDBJ databases">
        <authorList>
            <person name="Reysenbach A.-L."/>
            <person name="Heidelberg J.F."/>
            <person name="Nelson W.C."/>
        </authorList>
    </citation>
    <scope>NUCLEOTIDE SEQUENCE [LARGE SCALE GENOMIC DNA]</scope>
    <source>
        <strain evidence="2 3">SS-5</strain>
    </source>
</reference>
<proteinExistence type="predicted"/>
<dbReference type="AlphaFoldDB" id="C4FLK1"/>
<gene>
    <name evidence="2" type="ORF">SULYE_1455</name>
</gene>
<protein>
    <submittedName>
        <fullName evidence="2">Uncharacterized protein</fullName>
    </submittedName>
</protein>
<name>C4FLK1_9AQUI</name>
<dbReference type="Proteomes" id="UP000005540">
    <property type="component" value="Unassembled WGS sequence"/>
</dbReference>